<dbReference type="Pfam" id="PF00022">
    <property type="entry name" value="Actin"/>
    <property type="match status" value="1"/>
</dbReference>
<dbReference type="GO" id="GO:0016787">
    <property type="term" value="F:hydrolase activity"/>
    <property type="evidence" value="ECO:0007669"/>
    <property type="project" value="UniProtKB-KW"/>
</dbReference>
<keyword evidence="5" id="KW-0378">Hydrolase</keyword>
<evidence type="ECO:0000256" key="5">
    <source>
        <dbReference type="ARBA" id="ARBA00022801"/>
    </source>
</evidence>
<reference evidence="10 11" key="1">
    <citation type="submission" date="2024-01" db="EMBL/GenBank/DDBJ databases">
        <title>The genomes of 5 underutilized Papilionoideae crops provide insights into root nodulation and disease resistanc.</title>
        <authorList>
            <person name="Yuan L."/>
        </authorList>
    </citation>
    <scope>NUCLEOTIDE SEQUENCE [LARGE SCALE GENOMIC DNA]</scope>
    <source>
        <strain evidence="10">ZHUSHIDOU_FW_LH</strain>
        <tissue evidence="10">Leaf</tissue>
    </source>
</reference>
<sequence>MPPLTKRWIGPLPEIQGKWRGVDPVVFLKDEAIINSIRAFYGIDEHFPFDDHLVTKNSDTSHVKRNYFVSKSVKDVLGLNFSVGQQLKITSVGLKMFVSVVLDSGDGVSCTVPIQEGIVHKHAVLRLDIAGSELTDYLMTLLCERGHYFESLGEREIVRDIKEKLAYAALDYEQELEVTKCNYSVEKNYELPDGQVICVGSERFRCPEILFDPSIIGMEACGIHQMTYNSIMKCNISIRRDLYSKIFLAGGSTMLPGFADRMVKEIISLAPPGMRIKLIAPSERKYSSWIGSIIASLTTFKESFISRREYEESGPSIVHRKCQRLLI</sequence>
<evidence type="ECO:0008006" key="12">
    <source>
        <dbReference type="Google" id="ProtNLM"/>
    </source>
</evidence>
<name>A0AAN9F514_CROPI</name>
<evidence type="ECO:0000256" key="3">
    <source>
        <dbReference type="ARBA" id="ARBA00022490"/>
    </source>
</evidence>
<evidence type="ECO:0000256" key="8">
    <source>
        <dbReference type="ARBA" id="ARBA00049360"/>
    </source>
</evidence>
<accession>A0AAN9F514</accession>
<dbReference type="FunFam" id="3.90.640.10:FF:000047">
    <property type="entry name" value="Actin, alpha skeletal muscle"/>
    <property type="match status" value="1"/>
</dbReference>
<dbReference type="Gene3D" id="3.90.640.10">
    <property type="entry name" value="Actin, Chain A, domain 4"/>
    <property type="match status" value="1"/>
</dbReference>
<comment type="subcellular location">
    <subcellularLocation>
        <location evidence="1">Cytoplasm</location>
        <location evidence="1">Cytoskeleton</location>
    </subcellularLocation>
</comment>
<dbReference type="GO" id="GO:0005524">
    <property type="term" value="F:ATP binding"/>
    <property type="evidence" value="ECO:0007669"/>
    <property type="project" value="UniProtKB-KW"/>
</dbReference>
<dbReference type="FunFam" id="3.30.420.40:FF:000218">
    <property type="entry name" value="actin, alpha sarcomeric/skeletal-like"/>
    <property type="match status" value="1"/>
</dbReference>
<evidence type="ECO:0000256" key="6">
    <source>
        <dbReference type="ARBA" id="ARBA00022840"/>
    </source>
</evidence>
<dbReference type="PRINTS" id="PR00190">
    <property type="entry name" value="ACTIN"/>
</dbReference>
<dbReference type="InterPro" id="IPR004000">
    <property type="entry name" value="Actin"/>
</dbReference>
<comment type="similarity">
    <text evidence="2 9">Belongs to the actin family.</text>
</comment>
<keyword evidence="7" id="KW-0206">Cytoskeleton</keyword>
<dbReference type="Gene3D" id="3.30.420.40">
    <property type="match status" value="2"/>
</dbReference>
<dbReference type="Proteomes" id="UP001372338">
    <property type="component" value="Unassembled WGS sequence"/>
</dbReference>
<keyword evidence="3" id="KW-0963">Cytoplasm</keyword>
<protein>
    <recommendedName>
        <fullName evidence="12">Actin</fullName>
    </recommendedName>
</protein>
<dbReference type="PANTHER" id="PTHR11937">
    <property type="entry name" value="ACTIN"/>
    <property type="match status" value="1"/>
</dbReference>
<gene>
    <name evidence="10" type="ORF">RIF29_21281</name>
</gene>
<evidence type="ECO:0000256" key="9">
    <source>
        <dbReference type="RuleBase" id="RU000487"/>
    </source>
</evidence>
<dbReference type="InterPro" id="IPR043129">
    <property type="entry name" value="ATPase_NBD"/>
</dbReference>
<proteinExistence type="inferred from homology"/>
<comment type="caution">
    <text evidence="10">The sequence shown here is derived from an EMBL/GenBank/DDBJ whole genome shotgun (WGS) entry which is preliminary data.</text>
</comment>
<dbReference type="SUPFAM" id="SSF53067">
    <property type="entry name" value="Actin-like ATPase domain"/>
    <property type="match status" value="1"/>
</dbReference>
<comment type="catalytic activity">
    <reaction evidence="8">
        <text>ATP + H2O = ADP + phosphate + H(+)</text>
        <dbReference type="Rhea" id="RHEA:13065"/>
        <dbReference type="ChEBI" id="CHEBI:15377"/>
        <dbReference type="ChEBI" id="CHEBI:15378"/>
        <dbReference type="ChEBI" id="CHEBI:30616"/>
        <dbReference type="ChEBI" id="CHEBI:43474"/>
        <dbReference type="ChEBI" id="CHEBI:456216"/>
    </reaction>
</comment>
<evidence type="ECO:0000256" key="1">
    <source>
        <dbReference type="ARBA" id="ARBA00004245"/>
    </source>
</evidence>
<dbReference type="AlphaFoldDB" id="A0AAN9F514"/>
<dbReference type="SMART" id="SM00268">
    <property type="entry name" value="ACTIN"/>
    <property type="match status" value="1"/>
</dbReference>
<evidence type="ECO:0000313" key="10">
    <source>
        <dbReference type="EMBL" id="KAK7268580.1"/>
    </source>
</evidence>
<evidence type="ECO:0000256" key="4">
    <source>
        <dbReference type="ARBA" id="ARBA00022741"/>
    </source>
</evidence>
<dbReference type="GO" id="GO:0005856">
    <property type="term" value="C:cytoskeleton"/>
    <property type="evidence" value="ECO:0007669"/>
    <property type="project" value="UniProtKB-SubCell"/>
</dbReference>
<evidence type="ECO:0000256" key="2">
    <source>
        <dbReference type="ARBA" id="ARBA00006752"/>
    </source>
</evidence>
<evidence type="ECO:0000256" key="7">
    <source>
        <dbReference type="ARBA" id="ARBA00023212"/>
    </source>
</evidence>
<dbReference type="EMBL" id="JAYWIO010000004">
    <property type="protein sequence ID" value="KAK7268580.1"/>
    <property type="molecule type" value="Genomic_DNA"/>
</dbReference>
<organism evidence="10 11">
    <name type="scientific">Crotalaria pallida</name>
    <name type="common">Smooth rattlebox</name>
    <name type="synonym">Crotalaria striata</name>
    <dbReference type="NCBI Taxonomy" id="3830"/>
    <lineage>
        <taxon>Eukaryota</taxon>
        <taxon>Viridiplantae</taxon>
        <taxon>Streptophyta</taxon>
        <taxon>Embryophyta</taxon>
        <taxon>Tracheophyta</taxon>
        <taxon>Spermatophyta</taxon>
        <taxon>Magnoliopsida</taxon>
        <taxon>eudicotyledons</taxon>
        <taxon>Gunneridae</taxon>
        <taxon>Pentapetalae</taxon>
        <taxon>rosids</taxon>
        <taxon>fabids</taxon>
        <taxon>Fabales</taxon>
        <taxon>Fabaceae</taxon>
        <taxon>Papilionoideae</taxon>
        <taxon>50 kb inversion clade</taxon>
        <taxon>genistoids sensu lato</taxon>
        <taxon>core genistoids</taxon>
        <taxon>Crotalarieae</taxon>
        <taxon>Crotalaria</taxon>
    </lineage>
</organism>
<keyword evidence="4" id="KW-0547">Nucleotide-binding</keyword>
<evidence type="ECO:0000313" key="11">
    <source>
        <dbReference type="Proteomes" id="UP001372338"/>
    </source>
</evidence>
<keyword evidence="6" id="KW-0067">ATP-binding</keyword>
<keyword evidence="11" id="KW-1185">Reference proteome</keyword>